<evidence type="ECO:0000313" key="3">
    <source>
        <dbReference type="Proteomes" id="UP000067626"/>
    </source>
</evidence>
<dbReference type="PROSITE" id="PS50967">
    <property type="entry name" value="HRDC"/>
    <property type="match status" value="2"/>
</dbReference>
<keyword evidence="3" id="KW-1185">Reference proteome</keyword>
<dbReference type="RefSeq" id="WP_245677749.1">
    <property type="nucleotide sequence ID" value="NZ_CP012159.1"/>
</dbReference>
<dbReference type="SUPFAM" id="SSF53098">
    <property type="entry name" value="Ribonuclease H-like"/>
    <property type="match status" value="1"/>
</dbReference>
<dbReference type="GO" id="GO:0008408">
    <property type="term" value="F:3'-5' exonuclease activity"/>
    <property type="evidence" value="ECO:0007669"/>
    <property type="project" value="InterPro"/>
</dbReference>
<dbReference type="AlphaFoldDB" id="A0A0K1EJI8"/>
<evidence type="ECO:0000313" key="2">
    <source>
        <dbReference type="EMBL" id="AKT41025.1"/>
    </source>
</evidence>
<dbReference type="Gene3D" id="3.30.420.10">
    <property type="entry name" value="Ribonuclease H-like superfamily/Ribonuclease H"/>
    <property type="match status" value="1"/>
</dbReference>
<sequence length="407" mass="43734">MSGATNGGIPLEISPLLVEDEGGVRTVVERAMRAPRVAVDVEANGLFAYRCQLCTVQLAFEEDGGIVTAIVDALRVPLAALGTLLGPEGPVKVLHDLAFDARMLCEAGVPLSRARDTSVAALFLGAKATGLASLLSSELGIHIDKQLQHHDWGLRPLGPTQIRYLAGDVIHLLALDTCLLKRAETLGIADELAEECGYRLEAAQRPPRDSRPSYARVKGVEALDPVGRAILRRALMVREAAAESEDVPNFKVVGSEALLALAQRRPSSLETLGGVPALLTGRAALWSSDWLRAVAEGIADGDVPEEDRALFARHESDAEAMARFRAQATQRRALTTRIGAWRREEARRRGVDEQVVLPGHCVQDLATLAVQGVPGEEAVCQVRGLGARRLERYGATLVSLLAEGRTR</sequence>
<accession>A0A0K1EJI8</accession>
<dbReference type="InterPro" id="IPR036397">
    <property type="entry name" value="RNaseH_sf"/>
</dbReference>
<dbReference type="EMBL" id="CP012159">
    <property type="protein sequence ID" value="AKT41025.1"/>
    <property type="molecule type" value="Genomic_DNA"/>
</dbReference>
<reference evidence="2 3" key="1">
    <citation type="submission" date="2015-07" db="EMBL/GenBank/DDBJ databases">
        <title>Genome analysis of myxobacterium Chondromyces crocatus Cm c5 reveals a high potential for natural compound synthesis and the genetic basis for the loss of fruiting body formation.</title>
        <authorList>
            <person name="Zaburannyi N."/>
            <person name="Bunk B."/>
            <person name="Maier J."/>
            <person name="Overmann J."/>
            <person name="Mueller R."/>
        </authorList>
    </citation>
    <scope>NUCLEOTIDE SEQUENCE [LARGE SCALE GENOMIC DNA]</scope>
    <source>
        <strain evidence="2 3">Cm c5</strain>
    </source>
</reference>
<dbReference type="GO" id="GO:0006139">
    <property type="term" value="P:nucleobase-containing compound metabolic process"/>
    <property type="evidence" value="ECO:0007669"/>
    <property type="project" value="InterPro"/>
</dbReference>
<dbReference type="PANTHER" id="PTHR47649:SF1">
    <property type="entry name" value="RIBONUCLEASE D"/>
    <property type="match status" value="1"/>
</dbReference>
<dbReference type="PANTHER" id="PTHR47649">
    <property type="entry name" value="RIBONUCLEASE D"/>
    <property type="match status" value="1"/>
</dbReference>
<proteinExistence type="predicted"/>
<feature type="domain" description="HRDC" evidence="1">
    <location>
        <begin position="328"/>
        <end position="407"/>
    </location>
</feature>
<dbReference type="Pfam" id="PF00570">
    <property type="entry name" value="HRDC"/>
    <property type="match status" value="2"/>
</dbReference>
<dbReference type="InterPro" id="IPR044876">
    <property type="entry name" value="HRDC_dom_sf"/>
</dbReference>
<organism evidence="2 3">
    <name type="scientific">Chondromyces crocatus</name>
    <dbReference type="NCBI Taxonomy" id="52"/>
    <lineage>
        <taxon>Bacteria</taxon>
        <taxon>Pseudomonadati</taxon>
        <taxon>Myxococcota</taxon>
        <taxon>Polyangia</taxon>
        <taxon>Polyangiales</taxon>
        <taxon>Polyangiaceae</taxon>
        <taxon>Chondromyces</taxon>
    </lineage>
</organism>
<dbReference type="KEGG" id="ccro:CMC5_051830"/>
<name>A0A0K1EJI8_CHOCO</name>
<dbReference type="CDD" id="cd06142">
    <property type="entry name" value="RNaseD_exo"/>
    <property type="match status" value="1"/>
</dbReference>
<dbReference type="InterPro" id="IPR010997">
    <property type="entry name" value="HRDC-like_sf"/>
</dbReference>
<feature type="domain" description="HRDC" evidence="1">
    <location>
        <begin position="224"/>
        <end position="304"/>
    </location>
</feature>
<dbReference type="Gene3D" id="1.10.150.80">
    <property type="entry name" value="HRDC domain"/>
    <property type="match status" value="2"/>
</dbReference>
<protein>
    <recommendedName>
        <fullName evidence="1">HRDC domain-containing protein</fullName>
    </recommendedName>
</protein>
<dbReference type="InterPro" id="IPR012337">
    <property type="entry name" value="RNaseH-like_sf"/>
</dbReference>
<gene>
    <name evidence="2" type="ORF">CMC5_051830</name>
</gene>
<dbReference type="Proteomes" id="UP000067626">
    <property type="component" value="Chromosome"/>
</dbReference>
<dbReference type="SUPFAM" id="SSF47819">
    <property type="entry name" value="HRDC-like"/>
    <property type="match status" value="2"/>
</dbReference>
<dbReference type="InterPro" id="IPR002121">
    <property type="entry name" value="HRDC_dom"/>
</dbReference>
<dbReference type="Pfam" id="PF01612">
    <property type="entry name" value="DNA_pol_A_exo1"/>
    <property type="match status" value="1"/>
</dbReference>
<evidence type="ECO:0000259" key="1">
    <source>
        <dbReference type="PROSITE" id="PS50967"/>
    </source>
</evidence>
<dbReference type="SMART" id="SM00474">
    <property type="entry name" value="35EXOc"/>
    <property type="match status" value="1"/>
</dbReference>
<dbReference type="InterPro" id="IPR051086">
    <property type="entry name" value="RNase_D-like"/>
</dbReference>
<dbReference type="STRING" id="52.CMC5_051830"/>
<dbReference type="GO" id="GO:0003676">
    <property type="term" value="F:nucleic acid binding"/>
    <property type="evidence" value="ECO:0007669"/>
    <property type="project" value="InterPro"/>
</dbReference>
<dbReference type="GO" id="GO:0000166">
    <property type="term" value="F:nucleotide binding"/>
    <property type="evidence" value="ECO:0007669"/>
    <property type="project" value="InterPro"/>
</dbReference>
<dbReference type="InterPro" id="IPR002562">
    <property type="entry name" value="3'-5'_exonuclease_dom"/>
</dbReference>